<dbReference type="SMART" id="SM00487">
    <property type="entry name" value="DEXDc"/>
    <property type="match status" value="1"/>
</dbReference>
<dbReference type="Pfam" id="PF22679">
    <property type="entry name" value="T1R_D3-like"/>
    <property type="match status" value="1"/>
</dbReference>
<sequence>MDSPRTTTEQAFEEAIEKSLIEKGGYAKGDPSDFSRELAFDSKTIFAFLKDTQPQSWAKLSEIHGSQVESKVLQRLFKELDNRGTLDVLRNGFVDYGIRFKMAYFKPASRLNPETIALYNKNRLTVTRQVKYSLKNENSIDMLLSLNGLPMATVELKNQFTGQNAANAKWQYAVDRDPNELLFKFKKRSLVHFAVDTDELYMTTRLEGKATRYLPFNLGYNKGAGNPPNPNGHKTAYLWEYVWAKDSWMDIIGSFLLLQTDEFKVDGKIFKKEKLIFPRFHQLDVVRKLAHDARQKGTGNNYLIQHSAGSGKSNSIAWLAYRLSSLHNNKDERIFDSVIVVTDRLVLDQQLQNTIYQFEHKLGVVQKIDKDSTQLALALSAGINIIITTLQKFPFVLDKIGELPKRNYAVIVDEAHSSQGGEASKKMKETLTVIDMSGEIESEPPEYDEDHDMEDEIRSSMLARGKQPNLAFFAFTATPKAKTLEVFGQTGDDGKPVPFHLYSMRQAIEENFILDVLKYYTTYKTYFRLSKAIEDDPDINKKKASRAIARFLALHPHNLAQKTEVIIEHFRQCVMPKIGGKAKAMVVTSSRPHVIRYKKEFDKYIKEKGYTDIKTLVAFTAFTDRDTGISYTEYEINKFKEKELPAKFATNEYQILLVAEKYQTGFDQPLLHTMYVDKKLSGVRAVQTLSRLNRIYPGKEDTFILDFANEEQEILDAFQPYYEQTTLFSTTDPNKLYDLKNKLEEFQIIWQSEIDAFSKIFFKSRNVRSAKDHAMLNSFIDPAVDRFQVIKDEDKQEDFKHTLTVFIRLYAFLSQIMPFADMDLEKFYAYARLLLNKLPKRGVSDRFKIHDEVALEYYRLQKIREGTIVLEKDSGSELHPIMEAGTKKEKEELARLSEIIEILNDKFGTNFTDADKYFFTQIEEELVADEKLSEQAKNNSIGNFKFGFEDMFQNKLIERMDSNLDIFTKIMDDKTFGDVVKKWMLYKVYHRLNEILPGIKDNQVHTILHT</sequence>
<evidence type="ECO:0000313" key="2">
    <source>
        <dbReference type="EMBL" id="MBC8199290.1"/>
    </source>
</evidence>
<proteinExistence type="predicted"/>
<dbReference type="Pfam" id="PF18766">
    <property type="entry name" value="SWI2_SNF2"/>
    <property type="match status" value="1"/>
</dbReference>
<dbReference type="GO" id="GO:0009307">
    <property type="term" value="P:DNA restriction-modification system"/>
    <property type="evidence" value="ECO:0007669"/>
    <property type="project" value="UniProtKB-KW"/>
</dbReference>
<dbReference type="GO" id="GO:0003677">
    <property type="term" value="F:DNA binding"/>
    <property type="evidence" value="ECO:0007669"/>
    <property type="project" value="UniProtKB-KW"/>
</dbReference>
<dbReference type="SUPFAM" id="SSF52540">
    <property type="entry name" value="P-loop containing nucleoside triphosphate hydrolases"/>
    <property type="match status" value="1"/>
</dbReference>
<dbReference type="PANTHER" id="PTHR42927:SF1">
    <property type="entry name" value="HELICASE SUPERFAMILY 1 AND 2 DOMAIN-CONTAINING PROTEIN"/>
    <property type="match status" value="1"/>
</dbReference>
<accession>A0A8J6TBM4</accession>
<dbReference type="PANTHER" id="PTHR42927">
    <property type="entry name" value="HELICASE SUPERFAMILY 1 AND 2 DOMAIN-CONTAINING PROTEIN"/>
    <property type="match status" value="1"/>
</dbReference>
<dbReference type="PROSITE" id="PS51192">
    <property type="entry name" value="HELICASE_ATP_BIND_1"/>
    <property type="match status" value="1"/>
</dbReference>
<gene>
    <name evidence="2" type="ORF">H8E80_04500</name>
</gene>
<evidence type="ECO:0000259" key="1">
    <source>
        <dbReference type="PROSITE" id="PS51192"/>
    </source>
</evidence>
<dbReference type="Proteomes" id="UP000603545">
    <property type="component" value="Unassembled WGS sequence"/>
</dbReference>
<keyword evidence="2" id="KW-0255">Endonuclease</keyword>
<dbReference type="InterPro" id="IPR040980">
    <property type="entry name" value="SWI2_SNF2"/>
</dbReference>
<organism evidence="2 3">
    <name type="scientific">Candidatus Desulfaltia bathyphila</name>
    <dbReference type="NCBI Taxonomy" id="2841697"/>
    <lineage>
        <taxon>Bacteria</taxon>
        <taxon>Pseudomonadati</taxon>
        <taxon>Thermodesulfobacteriota</taxon>
        <taxon>Desulfobacteria</taxon>
        <taxon>Desulfobacterales</taxon>
        <taxon>Desulfobacterales incertae sedis</taxon>
        <taxon>Candidatus Desulfaltia</taxon>
    </lineage>
</organism>
<comment type="caution">
    <text evidence="2">The sequence shown here is derived from an EMBL/GenBank/DDBJ whole genome shotgun (WGS) entry which is preliminary data.</text>
</comment>
<dbReference type="Gene3D" id="3.90.1570.50">
    <property type="match status" value="1"/>
</dbReference>
<dbReference type="EMBL" id="JACNLL010000045">
    <property type="protein sequence ID" value="MBC8199290.1"/>
    <property type="molecule type" value="Genomic_DNA"/>
</dbReference>
<name>A0A8J6TBM4_9BACT</name>
<keyword evidence="2" id="KW-0378">Hydrolase</keyword>
<reference evidence="2 3" key="1">
    <citation type="submission" date="2020-08" db="EMBL/GenBank/DDBJ databases">
        <title>Bridging the membrane lipid divide: bacteria of the FCB group superphylum have the potential to synthesize archaeal ether lipids.</title>
        <authorList>
            <person name="Villanueva L."/>
            <person name="Von Meijenfeldt F.A.B."/>
            <person name="Westbye A.B."/>
            <person name="Yadav S."/>
            <person name="Hopmans E.C."/>
            <person name="Dutilh B.E."/>
            <person name="Sinninghe Damste J.S."/>
        </authorList>
    </citation>
    <scope>NUCLEOTIDE SEQUENCE [LARGE SCALE GENOMIC DNA]</scope>
    <source>
        <strain evidence="2">NIOZ-UU82</strain>
    </source>
</reference>
<evidence type="ECO:0000313" key="3">
    <source>
        <dbReference type="Proteomes" id="UP000603545"/>
    </source>
</evidence>
<dbReference type="InterPro" id="IPR055180">
    <property type="entry name" value="HsdR_RecA-like_helicase_dom_2"/>
</dbReference>
<keyword evidence="2" id="KW-0540">Nuclease</keyword>
<feature type="domain" description="Helicase ATP-binding" evidence="1">
    <location>
        <begin position="293"/>
        <end position="497"/>
    </location>
</feature>
<dbReference type="GO" id="GO:0005524">
    <property type="term" value="F:ATP binding"/>
    <property type="evidence" value="ECO:0007669"/>
    <property type="project" value="UniProtKB-KW"/>
</dbReference>
<dbReference type="InterPro" id="IPR014001">
    <property type="entry name" value="Helicase_ATP-bd"/>
</dbReference>
<dbReference type="Pfam" id="PF04313">
    <property type="entry name" value="HSDR_N"/>
    <property type="match status" value="1"/>
</dbReference>
<dbReference type="Gene3D" id="3.40.50.300">
    <property type="entry name" value="P-loop containing nucleotide triphosphate hydrolases"/>
    <property type="match status" value="2"/>
</dbReference>
<dbReference type="GO" id="GO:0009035">
    <property type="term" value="F:type I site-specific deoxyribonuclease activity"/>
    <property type="evidence" value="ECO:0007669"/>
    <property type="project" value="UniProtKB-EC"/>
</dbReference>
<dbReference type="AlphaFoldDB" id="A0A8J6TBM4"/>
<dbReference type="InterPro" id="IPR027417">
    <property type="entry name" value="P-loop_NTPase"/>
</dbReference>
<protein>
    <submittedName>
        <fullName evidence="2">Type I restriction endonuclease subunit R</fullName>
    </submittedName>
</protein>
<dbReference type="InterPro" id="IPR007409">
    <property type="entry name" value="Restrct_endonuc_type1_HsdR_N"/>
</dbReference>